<organism evidence="1 2">
    <name type="scientific">Smallanthus sonchifolius</name>
    <dbReference type="NCBI Taxonomy" id="185202"/>
    <lineage>
        <taxon>Eukaryota</taxon>
        <taxon>Viridiplantae</taxon>
        <taxon>Streptophyta</taxon>
        <taxon>Embryophyta</taxon>
        <taxon>Tracheophyta</taxon>
        <taxon>Spermatophyta</taxon>
        <taxon>Magnoliopsida</taxon>
        <taxon>eudicotyledons</taxon>
        <taxon>Gunneridae</taxon>
        <taxon>Pentapetalae</taxon>
        <taxon>asterids</taxon>
        <taxon>campanulids</taxon>
        <taxon>Asterales</taxon>
        <taxon>Asteraceae</taxon>
        <taxon>Asteroideae</taxon>
        <taxon>Heliantheae alliance</taxon>
        <taxon>Millerieae</taxon>
        <taxon>Smallanthus</taxon>
    </lineage>
</organism>
<dbReference type="EMBL" id="CM042027">
    <property type="protein sequence ID" value="KAI3803785.1"/>
    <property type="molecule type" value="Genomic_DNA"/>
</dbReference>
<sequence>MDFVDLLSLSILFYFILKFLHLNVVELGFLNRFTNWCSSRICYDGNSDSNPPMIEKRKVVKETVNCKGIDEGGDADNQEHCDEDEVFDVMSLRKLVKIERQRAADAYVELEKEQMAATSAAEEAMAMILRLQNEKSVVEMEAQQHRRLSHEKQVHDQEVIQSLRWIVMKHESERSLLEDRLRLCKQRLMLYMNGDGDDEGCELSLSYLDERLVSSLDLGLSPWSCVAFSSIESDFGHFQPCSYIF</sequence>
<proteinExistence type="predicted"/>
<reference evidence="2" key="1">
    <citation type="journal article" date="2022" name="Mol. Ecol. Resour.">
        <title>The genomes of chicory, endive, great burdock and yacon provide insights into Asteraceae palaeo-polyploidization history and plant inulin production.</title>
        <authorList>
            <person name="Fan W."/>
            <person name="Wang S."/>
            <person name="Wang H."/>
            <person name="Wang A."/>
            <person name="Jiang F."/>
            <person name="Liu H."/>
            <person name="Zhao H."/>
            <person name="Xu D."/>
            <person name="Zhang Y."/>
        </authorList>
    </citation>
    <scope>NUCLEOTIDE SEQUENCE [LARGE SCALE GENOMIC DNA]</scope>
    <source>
        <strain evidence="2">cv. Yunnan</strain>
    </source>
</reference>
<accession>A0ACB9I8F1</accession>
<protein>
    <submittedName>
        <fullName evidence="1">Uncharacterized protein</fullName>
    </submittedName>
</protein>
<keyword evidence="2" id="KW-1185">Reference proteome</keyword>
<reference evidence="1 2" key="2">
    <citation type="journal article" date="2022" name="Mol. Ecol. Resour.">
        <title>The genomes of chicory, endive, great burdock and yacon provide insights into Asteraceae paleo-polyploidization history and plant inulin production.</title>
        <authorList>
            <person name="Fan W."/>
            <person name="Wang S."/>
            <person name="Wang H."/>
            <person name="Wang A."/>
            <person name="Jiang F."/>
            <person name="Liu H."/>
            <person name="Zhao H."/>
            <person name="Xu D."/>
            <person name="Zhang Y."/>
        </authorList>
    </citation>
    <scope>NUCLEOTIDE SEQUENCE [LARGE SCALE GENOMIC DNA]</scope>
    <source>
        <strain evidence="2">cv. Yunnan</strain>
        <tissue evidence="1">Leaves</tissue>
    </source>
</reference>
<dbReference type="Proteomes" id="UP001056120">
    <property type="component" value="Linkage Group LG10"/>
</dbReference>
<comment type="caution">
    <text evidence="1">The sequence shown here is derived from an EMBL/GenBank/DDBJ whole genome shotgun (WGS) entry which is preliminary data.</text>
</comment>
<name>A0ACB9I8F1_9ASTR</name>
<gene>
    <name evidence="1" type="ORF">L1987_31947</name>
</gene>
<evidence type="ECO:0000313" key="1">
    <source>
        <dbReference type="EMBL" id="KAI3803785.1"/>
    </source>
</evidence>
<evidence type="ECO:0000313" key="2">
    <source>
        <dbReference type="Proteomes" id="UP001056120"/>
    </source>
</evidence>